<feature type="transmembrane region" description="Helical" evidence="1">
    <location>
        <begin position="35"/>
        <end position="62"/>
    </location>
</feature>
<comment type="caution">
    <text evidence="2">The sequence shown here is derived from an EMBL/GenBank/DDBJ whole genome shotgun (WGS) entry which is preliminary data.</text>
</comment>
<feature type="transmembrane region" description="Helical" evidence="1">
    <location>
        <begin position="74"/>
        <end position="94"/>
    </location>
</feature>
<feature type="non-terminal residue" evidence="2">
    <location>
        <position position="1"/>
    </location>
</feature>
<name>A0A9D2F354_9FIRM</name>
<keyword evidence="1" id="KW-1133">Transmembrane helix</keyword>
<dbReference type="Proteomes" id="UP000824031">
    <property type="component" value="Unassembled WGS sequence"/>
</dbReference>
<proteinExistence type="predicted"/>
<feature type="transmembrane region" description="Helical" evidence="1">
    <location>
        <begin position="130"/>
        <end position="152"/>
    </location>
</feature>
<evidence type="ECO:0000313" key="2">
    <source>
        <dbReference type="EMBL" id="HIZ48116.1"/>
    </source>
</evidence>
<gene>
    <name evidence="2" type="ORF">H9810_05300</name>
</gene>
<organism evidence="2 3">
    <name type="scientific">Candidatus Gemmiger excrementavium</name>
    <dbReference type="NCBI Taxonomy" id="2838608"/>
    <lineage>
        <taxon>Bacteria</taxon>
        <taxon>Bacillati</taxon>
        <taxon>Bacillota</taxon>
        <taxon>Clostridia</taxon>
        <taxon>Eubacteriales</taxon>
        <taxon>Gemmiger</taxon>
    </lineage>
</organism>
<reference evidence="2" key="2">
    <citation type="submission" date="2021-04" db="EMBL/GenBank/DDBJ databases">
        <authorList>
            <person name="Gilroy R."/>
        </authorList>
    </citation>
    <scope>NUCLEOTIDE SEQUENCE</scope>
    <source>
        <strain evidence="2">3436</strain>
    </source>
</reference>
<accession>A0A9D2F354</accession>
<sequence>SWGTLSLTNLLDKWSEFLSLFGYPSDPFLPGEIPLLSASGILGCVGVLTAGAIVFSLVRLLLRWCELPPRQRIAPLLLFSVCLVQGAVFVFTAGEQIINASYWLTVVPFVFPVLQLEGETEHFRLWFTRRLAAVAFCLCFVATSISSTVQFFTNGYRVNPHLEEVCDWLTDNGYTQGYATFWNGNVLTEWSDGQIEMWVVSDFNSMEVSHWLQKTSHANPPEGPVFLLTTLDELGNMGLSDLYWWSNVVYEDSETEIADRTKRYIVMAYPDYNDMMSAVAGARSWESSQPETPAE</sequence>
<reference evidence="2" key="1">
    <citation type="journal article" date="2021" name="PeerJ">
        <title>Extensive microbial diversity within the chicken gut microbiome revealed by metagenomics and culture.</title>
        <authorList>
            <person name="Gilroy R."/>
            <person name="Ravi A."/>
            <person name="Getino M."/>
            <person name="Pursley I."/>
            <person name="Horton D.L."/>
            <person name="Alikhan N.F."/>
            <person name="Baker D."/>
            <person name="Gharbi K."/>
            <person name="Hall N."/>
            <person name="Watson M."/>
            <person name="Adriaenssens E.M."/>
            <person name="Foster-Nyarko E."/>
            <person name="Jarju S."/>
            <person name="Secka A."/>
            <person name="Antonio M."/>
            <person name="Oren A."/>
            <person name="Chaudhuri R.R."/>
            <person name="La Ragione R."/>
            <person name="Hildebrand F."/>
            <person name="Pallen M.J."/>
        </authorList>
    </citation>
    <scope>NUCLEOTIDE SEQUENCE</scope>
    <source>
        <strain evidence="2">3436</strain>
    </source>
</reference>
<protein>
    <submittedName>
        <fullName evidence="2">Uncharacterized protein</fullName>
    </submittedName>
</protein>
<keyword evidence="1" id="KW-0812">Transmembrane</keyword>
<dbReference type="EMBL" id="DXBO01000077">
    <property type="protein sequence ID" value="HIZ48116.1"/>
    <property type="molecule type" value="Genomic_DNA"/>
</dbReference>
<keyword evidence="1" id="KW-0472">Membrane</keyword>
<evidence type="ECO:0000256" key="1">
    <source>
        <dbReference type="SAM" id="Phobius"/>
    </source>
</evidence>
<dbReference type="AlphaFoldDB" id="A0A9D2F354"/>
<evidence type="ECO:0000313" key="3">
    <source>
        <dbReference type="Proteomes" id="UP000824031"/>
    </source>
</evidence>